<protein>
    <recommendedName>
        <fullName evidence="3 11">DNA-directed RNA polymerase subunit omega</fullName>
        <shortName evidence="11">RNAP omega subunit</shortName>
        <ecNumber evidence="2 11">2.7.7.6</ecNumber>
    </recommendedName>
    <alternativeName>
        <fullName evidence="9 11">RNA polymerase omega subunit</fullName>
    </alternativeName>
    <alternativeName>
        <fullName evidence="8 11">Transcriptase subunit omega</fullName>
    </alternativeName>
</protein>
<evidence type="ECO:0000256" key="10">
    <source>
        <dbReference type="ARBA" id="ARBA00048552"/>
    </source>
</evidence>
<dbReference type="PANTHER" id="PTHR34476:SF1">
    <property type="entry name" value="DNA-DIRECTED RNA POLYMERASE SUBUNIT OMEGA"/>
    <property type="match status" value="1"/>
</dbReference>
<evidence type="ECO:0000256" key="2">
    <source>
        <dbReference type="ARBA" id="ARBA00012418"/>
    </source>
</evidence>
<evidence type="ECO:0000256" key="7">
    <source>
        <dbReference type="ARBA" id="ARBA00023163"/>
    </source>
</evidence>
<dbReference type="Gene3D" id="3.90.940.10">
    <property type="match status" value="1"/>
</dbReference>
<dbReference type="GO" id="GO:0003899">
    <property type="term" value="F:DNA-directed RNA polymerase activity"/>
    <property type="evidence" value="ECO:0007669"/>
    <property type="project" value="UniProtKB-UniRule"/>
</dbReference>
<comment type="subunit">
    <text evidence="11">The RNAP catalytic core consists of 2 alpha, 1 beta, 1 beta' and 1 omega subunit. When a sigma factor is associated with the core the holoenzyme is formed, which can initiate transcription.</text>
</comment>
<dbReference type="NCBIfam" id="TIGR00690">
    <property type="entry name" value="rpoZ"/>
    <property type="match status" value="1"/>
</dbReference>
<comment type="similarity">
    <text evidence="1 11">Belongs to the RNA polymerase subunit omega family.</text>
</comment>
<dbReference type="Pfam" id="PF01192">
    <property type="entry name" value="RNA_pol_Rpb6"/>
    <property type="match status" value="1"/>
</dbReference>
<keyword evidence="5 11" id="KW-0808">Transferase</keyword>
<dbReference type="EMBL" id="DTFV01000057">
    <property type="protein sequence ID" value="HGI30478.1"/>
    <property type="molecule type" value="Genomic_DNA"/>
</dbReference>
<dbReference type="SUPFAM" id="SSF63562">
    <property type="entry name" value="RPB6/omega subunit-like"/>
    <property type="match status" value="1"/>
</dbReference>
<dbReference type="InterPro" id="IPR036161">
    <property type="entry name" value="RPB6/omega-like_sf"/>
</dbReference>
<dbReference type="EMBL" id="DTEN01000363">
    <property type="protein sequence ID" value="HGI75799.1"/>
    <property type="molecule type" value="Genomic_DNA"/>
</dbReference>
<organism evidence="12">
    <name type="scientific">Candidatus Caldatribacterium californiense</name>
    <dbReference type="NCBI Taxonomy" id="1454726"/>
    <lineage>
        <taxon>Bacteria</taxon>
        <taxon>Pseudomonadati</taxon>
        <taxon>Atribacterota</taxon>
        <taxon>Atribacteria</taxon>
        <taxon>Atribacterales</taxon>
        <taxon>Candidatus Caldatribacteriaceae</taxon>
        <taxon>Candidatus Caldatribacterium</taxon>
    </lineage>
</organism>
<evidence type="ECO:0000256" key="6">
    <source>
        <dbReference type="ARBA" id="ARBA00022695"/>
    </source>
</evidence>
<dbReference type="InterPro" id="IPR003716">
    <property type="entry name" value="DNA-dir_RNA_pol_omega"/>
</dbReference>
<sequence>MFSIDDLVKKAGNAYILSLVVARRIRQLNEGAHPLVELKEPHKPLFIALQEFLEDKIQFEFAEE</sequence>
<keyword evidence="7 11" id="KW-0804">Transcription</keyword>
<accession>A0A7V4DDL6</accession>
<evidence type="ECO:0000313" key="13">
    <source>
        <dbReference type="EMBL" id="HGI75799.1"/>
    </source>
</evidence>
<evidence type="ECO:0000256" key="3">
    <source>
        <dbReference type="ARBA" id="ARBA00013725"/>
    </source>
</evidence>
<evidence type="ECO:0000256" key="5">
    <source>
        <dbReference type="ARBA" id="ARBA00022679"/>
    </source>
</evidence>
<evidence type="ECO:0000256" key="9">
    <source>
        <dbReference type="ARBA" id="ARBA00030998"/>
    </source>
</evidence>
<comment type="catalytic activity">
    <reaction evidence="10 11">
        <text>RNA(n) + a ribonucleoside 5'-triphosphate = RNA(n+1) + diphosphate</text>
        <dbReference type="Rhea" id="RHEA:21248"/>
        <dbReference type="Rhea" id="RHEA-COMP:14527"/>
        <dbReference type="Rhea" id="RHEA-COMP:17342"/>
        <dbReference type="ChEBI" id="CHEBI:33019"/>
        <dbReference type="ChEBI" id="CHEBI:61557"/>
        <dbReference type="ChEBI" id="CHEBI:140395"/>
        <dbReference type="EC" id="2.7.7.6"/>
    </reaction>
</comment>
<dbReference type="GO" id="GO:0000428">
    <property type="term" value="C:DNA-directed RNA polymerase complex"/>
    <property type="evidence" value="ECO:0007669"/>
    <property type="project" value="UniProtKB-KW"/>
</dbReference>
<dbReference type="AlphaFoldDB" id="A0A7V4DDL6"/>
<reference evidence="12" key="1">
    <citation type="journal article" date="2020" name="mSystems">
        <title>Genome- and Community-Level Interaction Insights into Carbon Utilization and Element Cycling Functions of Hydrothermarchaeota in Hydrothermal Sediment.</title>
        <authorList>
            <person name="Zhou Z."/>
            <person name="Liu Y."/>
            <person name="Xu W."/>
            <person name="Pan J."/>
            <person name="Luo Z.H."/>
            <person name="Li M."/>
        </authorList>
    </citation>
    <scope>NUCLEOTIDE SEQUENCE [LARGE SCALE GENOMIC DNA]</scope>
    <source>
        <strain evidence="13">SpSt-716</strain>
        <strain evidence="12">SpSt-747</strain>
    </source>
</reference>
<name>A0A7V4DDL6_9BACT</name>
<comment type="function">
    <text evidence="11">Promotes RNA polymerase assembly. Latches the N- and C-terminal regions of the beta' subunit thereby facilitating its interaction with the beta and alpha subunits.</text>
</comment>
<gene>
    <name evidence="11 12" type="primary">rpoZ</name>
    <name evidence="13" type="ORF">ENU96_09020</name>
    <name evidence="12" type="ORF">ENV30_04110</name>
</gene>
<evidence type="ECO:0000313" key="12">
    <source>
        <dbReference type="EMBL" id="HGI30478.1"/>
    </source>
</evidence>
<comment type="caution">
    <text evidence="12">The sequence shown here is derived from an EMBL/GenBank/DDBJ whole genome shotgun (WGS) entry which is preliminary data.</text>
</comment>
<evidence type="ECO:0000256" key="8">
    <source>
        <dbReference type="ARBA" id="ARBA00029924"/>
    </source>
</evidence>
<evidence type="ECO:0000256" key="11">
    <source>
        <dbReference type="HAMAP-Rule" id="MF_00366"/>
    </source>
</evidence>
<keyword evidence="4 11" id="KW-0240">DNA-directed RNA polymerase</keyword>
<dbReference type="GO" id="GO:0006351">
    <property type="term" value="P:DNA-templated transcription"/>
    <property type="evidence" value="ECO:0007669"/>
    <property type="project" value="UniProtKB-UniRule"/>
</dbReference>
<dbReference type="SMART" id="SM01409">
    <property type="entry name" value="RNA_pol_Rpb6"/>
    <property type="match status" value="1"/>
</dbReference>
<evidence type="ECO:0000256" key="1">
    <source>
        <dbReference type="ARBA" id="ARBA00006711"/>
    </source>
</evidence>
<evidence type="ECO:0000256" key="4">
    <source>
        <dbReference type="ARBA" id="ARBA00022478"/>
    </source>
</evidence>
<dbReference type="GO" id="GO:0003677">
    <property type="term" value="F:DNA binding"/>
    <property type="evidence" value="ECO:0007669"/>
    <property type="project" value="UniProtKB-UniRule"/>
</dbReference>
<dbReference type="HAMAP" id="MF_00366">
    <property type="entry name" value="RNApol_bact_RpoZ"/>
    <property type="match status" value="1"/>
</dbReference>
<dbReference type="PANTHER" id="PTHR34476">
    <property type="entry name" value="DNA-DIRECTED RNA POLYMERASE SUBUNIT OMEGA"/>
    <property type="match status" value="1"/>
</dbReference>
<dbReference type="EC" id="2.7.7.6" evidence="2 11"/>
<proteinExistence type="inferred from homology"/>
<keyword evidence="6 11" id="KW-0548">Nucleotidyltransferase</keyword>
<dbReference type="InterPro" id="IPR006110">
    <property type="entry name" value="Pol_omega/Rpo6/RPB6"/>
</dbReference>